<feature type="region of interest" description="Disordered" evidence="4">
    <location>
        <begin position="565"/>
        <end position="632"/>
    </location>
</feature>
<dbReference type="Proteomes" id="UP001190700">
    <property type="component" value="Unassembled WGS sequence"/>
</dbReference>
<evidence type="ECO:0000313" key="6">
    <source>
        <dbReference type="Proteomes" id="UP001190700"/>
    </source>
</evidence>
<dbReference type="Pfam" id="PF13041">
    <property type="entry name" value="PPR_2"/>
    <property type="match status" value="1"/>
</dbReference>
<keyword evidence="2" id="KW-0677">Repeat</keyword>
<sequence>MGAVSQGVEADAVVYNVLIAAEEEPSRVHDLLEEMTRRGVAADEWTYTAALRCIARSSLSGARKVWEEMLAQGVKPSVHTWSAWIHAHVAADCVEDAAALATEARRVLGPTFAHGERRADRGDTAAPRGRMQIVPRGSQARPPPLFGERKAWRDMLNVALKAYAQAKDSREALKLLEEMELNDPPPDLISYNTALHACCKARDVKGAAAVLGKMEQRHVGPDRMTFSHMLDLAGLRRDREGLERTLAAMEVTEVAHDEVTWRYTVAAYVRCGEGGAAMQSTQRMVQEGHSPLMSLTEILLKSSDAALLIACERSSYVQLCGLLDDMAAAGFSPTPRTAARVIARAAVCYPLCEAVSIAAQLQRQHASGFPEESPLEAAGYASLHALVEAARATLAETAALPAGTADAALELTRLADAVAKPALDMEEQEEEEGRPRAVRTRAYNVALQLCTRCGDADAALEVYRRMESHGTVSAAPDRVLLDTADAVLMEAFAVPTTAQGREAGERSSAEALGDGALPVDPEELAVQLAAAGIRPKLKAVTGAIARLTADGSAPSASPINEMEAAPGARAGRSTSPGTGPNRGGAVGTGKAVESRAGGNDRLSGPQRPRRSPAVREGDGEGSAQPAKRRTVDGDMERLERAILLVEALPRLVGVQPDQYLYTRLMRACVNQGQFDRAWDIYRRMRSEGLEMTSATWITYINALHFSGGFAGQVDEILEAISQSGISINGRLVSTLEYACQQCGETDSLKAVMELASPKRIGAHFMD</sequence>
<keyword evidence="6" id="KW-1185">Reference proteome</keyword>
<dbReference type="Gene3D" id="1.25.40.10">
    <property type="entry name" value="Tetratricopeptide repeat domain"/>
    <property type="match status" value="4"/>
</dbReference>
<dbReference type="NCBIfam" id="TIGR00756">
    <property type="entry name" value="PPR"/>
    <property type="match status" value="4"/>
</dbReference>
<evidence type="ECO:0000256" key="2">
    <source>
        <dbReference type="ARBA" id="ARBA00022737"/>
    </source>
</evidence>
<dbReference type="PANTHER" id="PTHR47447:SF23">
    <property type="entry name" value="PENTACOTRIPEPTIDE-REPEAT REGION OF PRORP DOMAIN-CONTAINING PROTEIN"/>
    <property type="match status" value="1"/>
</dbReference>
<feature type="repeat" description="PPR" evidence="3">
    <location>
        <begin position="439"/>
        <end position="473"/>
    </location>
</feature>
<dbReference type="Pfam" id="PF13812">
    <property type="entry name" value="PPR_3"/>
    <property type="match status" value="2"/>
</dbReference>
<organism evidence="5 6">
    <name type="scientific">Cymbomonas tetramitiformis</name>
    <dbReference type="NCBI Taxonomy" id="36881"/>
    <lineage>
        <taxon>Eukaryota</taxon>
        <taxon>Viridiplantae</taxon>
        <taxon>Chlorophyta</taxon>
        <taxon>Pyramimonadophyceae</taxon>
        <taxon>Pyramimonadales</taxon>
        <taxon>Pyramimonadaceae</taxon>
        <taxon>Cymbomonas</taxon>
    </lineage>
</organism>
<reference evidence="5 6" key="1">
    <citation type="journal article" date="2015" name="Genome Biol. Evol.">
        <title>Comparative Genomics of a Bacterivorous Green Alga Reveals Evolutionary Causalities and Consequences of Phago-Mixotrophic Mode of Nutrition.</title>
        <authorList>
            <person name="Burns J.A."/>
            <person name="Paasch A."/>
            <person name="Narechania A."/>
            <person name="Kim E."/>
        </authorList>
    </citation>
    <scope>NUCLEOTIDE SEQUENCE [LARGE SCALE GENOMIC DNA]</scope>
    <source>
        <strain evidence="5 6">PLY_AMNH</strain>
    </source>
</reference>
<evidence type="ECO:0000256" key="4">
    <source>
        <dbReference type="SAM" id="MobiDB-lite"/>
    </source>
</evidence>
<proteinExistence type="inferred from homology"/>
<dbReference type="EMBL" id="LGRX02010103">
    <property type="protein sequence ID" value="KAK3270972.1"/>
    <property type="molecule type" value="Genomic_DNA"/>
</dbReference>
<feature type="repeat" description="PPR" evidence="3">
    <location>
        <begin position="187"/>
        <end position="221"/>
    </location>
</feature>
<dbReference type="PANTHER" id="PTHR47447">
    <property type="entry name" value="OS03G0856100 PROTEIN"/>
    <property type="match status" value="1"/>
</dbReference>
<dbReference type="Pfam" id="PF01535">
    <property type="entry name" value="PPR"/>
    <property type="match status" value="1"/>
</dbReference>
<protein>
    <recommendedName>
        <fullName evidence="7">Pentacotripeptide-repeat region of PRORP domain-containing protein</fullName>
    </recommendedName>
</protein>
<evidence type="ECO:0000256" key="1">
    <source>
        <dbReference type="ARBA" id="ARBA00007626"/>
    </source>
</evidence>
<comment type="similarity">
    <text evidence="1">Belongs to the PPR family. P subfamily.</text>
</comment>
<gene>
    <name evidence="5" type="ORF">CYMTET_20656</name>
</gene>
<feature type="repeat" description="PPR" evidence="3">
    <location>
        <begin position="657"/>
        <end position="691"/>
    </location>
</feature>
<dbReference type="AlphaFoldDB" id="A0AAE0G3V8"/>
<accession>A0AAE0G3V8</accession>
<feature type="repeat" description="PPR" evidence="3">
    <location>
        <begin position="257"/>
        <end position="291"/>
    </location>
</feature>
<name>A0AAE0G3V8_9CHLO</name>
<evidence type="ECO:0000256" key="3">
    <source>
        <dbReference type="PROSITE-ProRule" id="PRU00708"/>
    </source>
</evidence>
<comment type="caution">
    <text evidence="5">The sequence shown here is derived from an EMBL/GenBank/DDBJ whole genome shotgun (WGS) entry which is preliminary data.</text>
</comment>
<evidence type="ECO:0008006" key="7">
    <source>
        <dbReference type="Google" id="ProtNLM"/>
    </source>
</evidence>
<dbReference type="InterPro" id="IPR002885">
    <property type="entry name" value="PPR_rpt"/>
</dbReference>
<dbReference type="InterPro" id="IPR011990">
    <property type="entry name" value="TPR-like_helical_dom_sf"/>
</dbReference>
<evidence type="ECO:0000313" key="5">
    <source>
        <dbReference type="EMBL" id="KAK3270972.1"/>
    </source>
</evidence>
<dbReference type="PROSITE" id="PS51375">
    <property type="entry name" value="PPR"/>
    <property type="match status" value="4"/>
</dbReference>